<dbReference type="EMBL" id="JAODYH010000003">
    <property type="protein sequence ID" value="MCT9810399.1"/>
    <property type="molecule type" value="Genomic_DNA"/>
</dbReference>
<reference evidence="3 4" key="1">
    <citation type="submission" date="2022-09" db="EMBL/GenBank/DDBJ databases">
        <title>Draft genome of isolate Be4.</title>
        <authorList>
            <person name="Sanchez-Castro I."/>
            <person name="Martinez-Rodriguez P."/>
            <person name="Descostes M."/>
            <person name="Merroun M."/>
        </authorList>
    </citation>
    <scope>NUCLEOTIDE SEQUENCE [LARGE SCALE GENOMIC DNA]</scope>
    <source>
        <strain evidence="3 4">Be4</strain>
    </source>
</reference>
<evidence type="ECO:0000313" key="3">
    <source>
        <dbReference type="EMBL" id="MCT9810399.1"/>
    </source>
</evidence>
<comment type="caution">
    <text evidence="3">The sequence shown here is derived from an EMBL/GenBank/DDBJ whole genome shotgun (WGS) entry which is preliminary data.</text>
</comment>
<dbReference type="Proteomes" id="UP001525968">
    <property type="component" value="Unassembled WGS sequence"/>
</dbReference>
<dbReference type="Gene3D" id="3.40.190.150">
    <property type="entry name" value="Bordetella uptake gene, domain 1"/>
    <property type="match status" value="1"/>
</dbReference>
<dbReference type="CDD" id="cd07012">
    <property type="entry name" value="PBP2_Bug_TTT"/>
    <property type="match status" value="1"/>
</dbReference>
<keyword evidence="2" id="KW-0732">Signal</keyword>
<feature type="chain" id="PRO_5046781549" evidence="2">
    <location>
        <begin position="33"/>
        <end position="329"/>
    </location>
</feature>
<name>A0ABT2PIT9_9BURK</name>
<dbReference type="Gene3D" id="3.40.190.10">
    <property type="entry name" value="Periplasmic binding protein-like II"/>
    <property type="match status" value="1"/>
</dbReference>
<proteinExistence type="inferred from homology"/>
<accession>A0ABT2PIT9</accession>
<organism evidence="3 4">
    <name type="scientific">Acidovorax bellezanensis</name>
    <dbReference type="NCBI Taxonomy" id="2976702"/>
    <lineage>
        <taxon>Bacteria</taxon>
        <taxon>Pseudomonadati</taxon>
        <taxon>Pseudomonadota</taxon>
        <taxon>Betaproteobacteria</taxon>
        <taxon>Burkholderiales</taxon>
        <taxon>Comamonadaceae</taxon>
        <taxon>Acidovorax</taxon>
    </lineage>
</organism>
<dbReference type="InterPro" id="IPR005064">
    <property type="entry name" value="BUG"/>
</dbReference>
<dbReference type="PANTHER" id="PTHR42928">
    <property type="entry name" value="TRICARBOXYLATE-BINDING PROTEIN"/>
    <property type="match status" value="1"/>
</dbReference>
<sequence>MPSAVHCAHPGMLRRRLLAAWLLAAGPLSRAAAQDSTAPLRLLVPPGPLQAPAQVLAEAAQAGLGDITVQPAPGRGSGSAGAVVAQSRPQDRMLLMGSLATHALQPWLCQPTGYDALTDFRPLLLMARVPHVLVVTPAAAQGMRNPFDLLRQLRQHPQSLRYASSGWGSLGHIAGALLQAGTGLRIAHLPFQGEQPAMAALLSGAVDMAFDALPAVLPLIRAGRLQALGVTSLLRSPLLPDVASLNDVTGNFNLGNWFGLFAPATLSAEEAGQYAQHFSAALQSPAARARLMAQGILPENLVLDDFARFVQSEHRKYGLLIQTHRIQPS</sequence>
<keyword evidence="4" id="KW-1185">Reference proteome</keyword>
<gene>
    <name evidence="3" type="ORF">N0K08_07130</name>
</gene>
<comment type="similarity">
    <text evidence="1">Belongs to the UPF0065 (bug) family.</text>
</comment>
<dbReference type="PANTHER" id="PTHR42928:SF5">
    <property type="entry name" value="BLR1237 PROTEIN"/>
    <property type="match status" value="1"/>
</dbReference>
<protein>
    <submittedName>
        <fullName evidence="3">Tripartite tricarboxylate transporter substrate binding protein</fullName>
    </submittedName>
</protein>
<evidence type="ECO:0000313" key="4">
    <source>
        <dbReference type="Proteomes" id="UP001525968"/>
    </source>
</evidence>
<evidence type="ECO:0000256" key="1">
    <source>
        <dbReference type="ARBA" id="ARBA00006987"/>
    </source>
</evidence>
<evidence type="ECO:0000256" key="2">
    <source>
        <dbReference type="SAM" id="SignalP"/>
    </source>
</evidence>
<dbReference type="RefSeq" id="WP_261499414.1">
    <property type="nucleotide sequence ID" value="NZ_JAODYH010000003.1"/>
</dbReference>
<dbReference type="Pfam" id="PF03401">
    <property type="entry name" value="TctC"/>
    <property type="match status" value="1"/>
</dbReference>
<dbReference type="InterPro" id="IPR042100">
    <property type="entry name" value="Bug_dom1"/>
</dbReference>
<feature type="signal peptide" evidence="2">
    <location>
        <begin position="1"/>
        <end position="32"/>
    </location>
</feature>